<proteinExistence type="predicted"/>
<dbReference type="InterPro" id="IPR000537">
    <property type="entry name" value="UbiA_prenyltransferase"/>
</dbReference>
<evidence type="ECO:0000256" key="2">
    <source>
        <dbReference type="ARBA" id="ARBA00022475"/>
    </source>
</evidence>
<keyword evidence="3 6" id="KW-0812">Transmembrane</keyword>
<feature type="transmembrane region" description="Helical" evidence="6">
    <location>
        <begin position="88"/>
        <end position="108"/>
    </location>
</feature>
<evidence type="ECO:0000256" key="3">
    <source>
        <dbReference type="ARBA" id="ARBA00022692"/>
    </source>
</evidence>
<keyword evidence="5 6" id="KW-0472">Membrane</keyword>
<dbReference type="EMBL" id="CP089982">
    <property type="protein sequence ID" value="WXA98164.1"/>
    <property type="molecule type" value="Genomic_DNA"/>
</dbReference>
<evidence type="ECO:0000313" key="8">
    <source>
        <dbReference type="Proteomes" id="UP001379533"/>
    </source>
</evidence>
<feature type="transmembrane region" description="Helical" evidence="6">
    <location>
        <begin position="48"/>
        <end position="67"/>
    </location>
</feature>
<sequence>MIARIGRYVAGSYPPIMSVLFAMAWTYGVSGLFAVVDHQGPSHWRPNMGTALSAITLMLDLLLMRVIDDIRDLEYDRVHDPKRPLVRGVVRISDLAVLYAVLSAIIVVLNWKHAGLGIIAGQLVYALIVLFVYQRFRWPNGDNLLLTLLVSCPAQLLVHGYLYAGYLQAAGHSADAYGFLAIAIVFIATIHLEAAKKIVRIPRPGERTYVNIFGLDGTVRIAMLCPFVSVALLLVGAASPWSVARLLLVLAPLALPLVAFREFRRPNERWPAKYAALYVLSAFGAFACTGAFAGGLGGGR</sequence>
<feature type="transmembrane region" description="Helical" evidence="6">
    <location>
        <begin position="243"/>
        <end position="263"/>
    </location>
</feature>
<dbReference type="RefSeq" id="WP_394848776.1">
    <property type="nucleotide sequence ID" value="NZ_CP089982.1"/>
</dbReference>
<accession>A0ABZ2KJC9</accession>
<dbReference type="InterPro" id="IPR044878">
    <property type="entry name" value="UbiA_sf"/>
</dbReference>
<feature type="transmembrane region" description="Helical" evidence="6">
    <location>
        <begin position="12"/>
        <end position="36"/>
    </location>
</feature>
<evidence type="ECO:0000256" key="6">
    <source>
        <dbReference type="SAM" id="Phobius"/>
    </source>
</evidence>
<evidence type="ECO:0000313" key="7">
    <source>
        <dbReference type="EMBL" id="WXA98164.1"/>
    </source>
</evidence>
<name>A0ABZ2KJC9_9BACT</name>
<keyword evidence="2" id="KW-1003">Cell membrane</keyword>
<evidence type="ECO:0000256" key="5">
    <source>
        <dbReference type="ARBA" id="ARBA00023136"/>
    </source>
</evidence>
<gene>
    <name evidence="7" type="ORF">LZC95_15130</name>
</gene>
<comment type="subcellular location">
    <subcellularLocation>
        <location evidence="1">Membrane</location>
        <topology evidence="1">Multi-pass membrane protein</topology>
    </subcellularLocation>
</comment>
<feature type="transmembrane region" description="Helical" evidence="6">
    <location>
        <begin position="275"/>
        <end position="296"/>
    </location>
</feature>
<evidence type="ECO:0000256" key="1">
    <source>
        <dbReference type="ARBA" id="ARBA00004141"/>
    </source>
</evidence>
<organism evidence="7 8">
    <name type="scientific">Pendulispora brunnea</name>
    <dbReference type="NCBI Taxonomy" id="2905690"/>
    <lineage>
        <taxon>Bacteria</taxon>
        <taxon>Pseudomonadati</taxon>
        <taxon>Myxococcota</taxon>
        <taxon>Myxococcia</taxon>
        <taxon>Myxococcales</taxon>
        <taxon>Sorangiineae</taxon>
        <taxon>Pendulisporaceae</taxon>
        <taxon>Pendulispora</taxon>
    </lineage>
</organism>
<keyword evidence="4 6" id="KW-1133">Transmembrane helix</keyword>
<reference evidence="7 8" key="1">
    <citation type="submission" date="2021-12" db="EMBL/GenBank/DDBJ databases">
        <title>Discovery of the Pendulisporaceae a myxobacterial family with distinct sporulation behavior and unique specialized metabolism.</title>
        <authorList>
            <person name="Garcia R."/>
            <person name="Popoff A."/>
            <person name="Bader C.D."/>
            <person name="Loehr J."/>
            <person name="Walesch S."/>
            <person name="Walt C."/>
            <person name="Boldt J."/>
            <person name="Bunk B."/>
            <person name="Haeckl F.J.F.P.J."/>
            <person name="Gunesch A.P."/>
            <person name="Birkelbach J."/>
            <person name="Nuebel U."/>
            <person name="Pietschmann T."/>
            <person name="Bach T."/>
            <person name="Mueller R."/>
        </authorList>
    </citation>
    <scope>NUCLEOTIDE SEQUENCE [LARGE SCALE GENOMIC DNA]</scope>
    <source>
        <strain evidence="7 8">MSr12523</strain>
    </source>
</reference>
<feature type="transmembrane region" description="Helical" evidence="6">
    <location>
        <begin position="114"/>
        <end position="133"/>
    </location>
</feature>
<keyword evidence="8" id="KW-1185">Reference proteome</keyword>
<feature type="transmembrane region" description="Helical" evidence="6">
    <location>
        <begin position="217"/>
        <end position="237"/>
    </location>
</feature>
<feature type="transmembrane region" description="Helical" evidence="6">
    <location>
        <begin position="145"/>
        <end position="164"/>
    </location>
</feature>
<dbReference type="Proteomes" id="UP001379533">
    <property type="component" value="Chromosome"/>
</dbReference>
<feature type="transmembrane region" description="Helical" evidence="6">
    <location>
        <begin position="176"/>
        <end position="196"/>
    </location>
</feature>
<evidence type="ECO:0000256" key="4">
    <source>
        <dbReference type="ARBA" id="ARBA00022989"/>
    </source>
</evidence>
<dbReference type="Pfam" id="PF01040">
    <property type="entry name" value="UbiA"/>
    <property type="match status" value="1"/>
</dbReference>
<dbReference type="Gene3D" id="1.10.357.140">
    <property type="entry name" value="UbiA prenyltransferase"/>
    <property type="match status" value="1"/>
</dbReference>
<protein>
    <submittedName>
        <fullName evidence="7">UbiA family prenyltransferase</fullName>
    </submittedName>
</protein>